<proteinExistence type="predicted"/>
<dbReference type="STRING" id="562729.RNAN_2684"/>
<feature type="transmembrane region" description="Helical" evidence="1">
    <location>
        <begin position="6"/>
        <end position="27"/>
    </location>
</feature>
<dbReference type="EMBL" id="BAFK01000016">
    <property type="protein sequence ID" value="GAB59678.1"/>
    <property type="molecule type" value="Genomic_DNA"/>
</dbReference>
<keyword evidence="1" id="KW-1133">Transmembrane helix</keyword>
<dbReference type="Proteomes" id="UP000004374">
    <property type="component" value="Unassembled WGS sequence"/>
</dbReference>
<organism evidence="2 3">
    <name type="scientific">Rheinheimera nanhaiensis E407-8</name>
    <dbReference type="NCBI Taxonomy" id="562729"/>
    <lineage>
        <taxon>Bacteria</taxon>
        <taxon>Pseudomonadati</taxon>
        <taxon>Pseudomonadota</taxon>
        <taxon>Gammaproteobacteria</taxon>
        <taxon>Chromatiales</taxon>
        <taxon>Chromatiaceae</taxon>
        <taxon>Rheinheimera</taxon>
    </lineage>
</organism>
<evidence type="ECO:0000256" key="1">
    <source>
        <dbReference type="SAM" id="Phobius"/>
    </source>
</evidence>
<gene>
    <name evidence="2" type="ORF">RNAN_2684</name>
</gene>
<reference evidence="2 3" key="1">
    <citation type="journal article" date="2012" name="J. Bacteriol.">
        <title>Genome Sequence of the Protease-Producing Bacterium Rheinheimera nanhaiensis E407-8T, Isolated from Deep-Sea Sediment of the South China Sea.</title>
        <authorList>
            <person name="Zhang X.-Y."/>
            <person name="Zhang Y.-J."/>
            <person name="Qin Q.-L."/>
            <person name="Xie B.-B."/>
            <person name="Chen X.-L."/>
            <person name="Zhou B.-C."/>
            <person name="Zhang Y.-Z."/>
        </authorList>
    </citation>
    <scope>NUCLEOTIDE SEQUENCE [LARGE SCALE GENOMIC DNA]</scope>
    <source>
        <strain evidence="2 3">E407-8</strain>
    </source>
</reference>
<dbReference type="OrthoDB" id="5772378at2"/>
<evidence type="ECO:0000313" key="3">
    <source>
        <dbReference type="Proteomes" id="UP000004374"/>
    </source>
</evidence>
<keyword evidence="1" id="KW-0812">Transmembrane</keyword>
<keyword evidence="3" id="KW-1185">Reference proteome</keyword>
<protein>
    <submittedName>
        <fullName evidence="2">Uncharacterized protein</fullName>
    </submittedName>
</protein>
<dbReference type="AlphaFoldDB" id="I1E050"/>
<feature type="transmembrane region" description="Helical" evidence="1">
    <location>
        <begin position="75"/>
        <end position="93"/>
    </location>
</feature>
<comment type="caution">
    <text evidence="2">The sequence shown here is derived from an EMBL/GenBank/DDBJ whole genome shotgun (WGS) entry which is preliminary data.</text>
</comment>
<keyword evidence="1" id="KW-0472">Membrane</keyword>
<accession>I1E050</accession>
<evidence type="ECO:0000313" key="2">
    <source>
        <dbReference type="EMBL" id="GAB59678.1"/>
    </source>
</evidence>
<dbReference type="RefSeq" id="WP_008222495.1">
    <property type="nucleotide sequence ID" value="NZ_BAFK01000016.1"/>
</dbReference>
<name>I1E050_9GAMM</name>
<feature type="transmembrane region" description="Helical" evidence="1">
    <location>
        <begin position="34"/>
        <end position="63"/>
    </location>
</feature>
<sequence length="106" mass="11724">MGVAAIIFALDVLLTSFCVYLASRLAWVKAELKVLLSVVFVVSLVALIPGWGWLLSIIAYIYLLMRVINADFKDAVWIVIYTKLLSALVLLFLSQAGVITFNRFAG</sequence>